<accession>A0ABW1PDT4</accession>
<gene>
    <name evidence="1" type="ORF">ACFP3R_30230</name>
</gene>
<dbReference type="Proteomes" id="UP001596220">
    <property type="component" value="Unassembled WGS sequence"/>
</dbReference>
<comment type="caution">
    <text evidence="1">The sequence shown here is derived from an EMBL/GenBank/DDBJ whole genome shotgun (WGS) entry which is preliminary data.</text>
</comment>
<keyword evidence="2" id="KW-1185">Reference proteome</keyword>
<evidence type="ECO:0000313" key="1">
    <source>
        <dbReference type="EMBL" id="MFC6093570.1"/>
    </source>
</evidence>
<dbReference type="NCBIfam" id="TIGR01643">
    <property type="entry name" value="YD_repeat_2x"/>
    <property type="match status" value="1"/>
</dbReference>
<sequence length="52" mass="5762">MSQLVHGFDAQVRVGVEGDLIRSITLPGHRKTQYEYDQAGRLGIHKDARGGQ</sequence>
<reference evidence="2" key="1">
    <citation type="journal article" date="2019" name="Int. J. Syst. Evol. Microbiol.">
        <title>The Global Catalogue of Microorganisms (GCM) 10K type strain sequencing project: providing services to taxonomists for standard genome sequencing and annotation.</title>
        <authorList>
            <consortium name="The Broad Institute Genomics Platform"/>
            <consortium name="The Broad Institute Genome Sequencing Center for Infectious Disease"/>
            <person name="Wu L."/>
            <person name="Ma J."/>
        </authorList>
    </citation>
    <scope>NUCLEOTIDE SEQUENCE [LARGE SCALE GENOMIC DNA]</scope>
    <source>
        <strain evidence="2">CGMCC 4.7246</strain>
    </source>
</reference>
<name>A0ABW1PDT4_9PSEU</name>
<dbReference type="Pfam" id="PF05593">
    <property type="entry name" value="RHS_repeat"/>
    <property type="match status" value="1"/>
</dbReference>
<dbReference type="InterPro" id="IPR031325">
    <property type="entry name" value="RHS_repeat"/>
</dbReference>
<protein>
    <submittedName>
        <fullName evidence="1">RHS repeat domain-containing protein</fullName>
    </submittedName>
</protein>
<dbReference type="EMBL" id="JBHSQO010000046">
    <property type="protein sequence ID" value="MFC6093570.1"/>
    <property type="molecule type" value="Genomic_DNA"/>
</dbReference>
<organism evidence="1 2">
    <name type="scientific">Saccharothrix lopnurensis</name>
    <dbReference type="NCBI Taxonomy" id="1670621"/>
    <lineage>
        <taxon>Bacteria</taxon>
        <taxon>Bacillati</taxon>
        <taxon>Actinomycetota</taxon>
        <taxon>Actinomycetes</taxon>
        <taxon>Pseudonocardiales</taxon>
        <taxon>Pseudonocardiaceae</taxon>
        <taxon>Saccharothrix</taxon>
    </lineage>
</organism>
<evidence type="ECO:0000313" key="2">
    <source>
        <dbReference type="Proteomes" id="UP001596220"/>
    </source>
</evidence>
<dbReference type="RefSeq" id="WP_380640906.1">
    <property type="nucleotide sequence ID" value="NZ_JBHSQO010000046.1"/>
</dbReference>
<proteinExistence type="predicted"/>
<dbReference type="InterPro" id="IPR006530">
    <property type="entry name" value="YD"/>
</dbReference>